<dbReference type="Proteomes" id="UP000238823">
    <property type="component" value="Unassembled WGS sequence"/>
</dbReference>
<evidence type="ECO:0000259" key="1">
    <source>
        <dbReference type="PROSITE" id="PS50969"/>
    </source>
</evidence>
<proteinExistence type="predicted"/>
<dbReference type="AlphaFoldDB" id="A0A2S9YUC9"/>
<dbReference type="PROSITE" id="PS50969">
    <property type="entry name" value="FCP1"/>
    <property type="match status" value="1"/>
</dbReference>
<dbReference type="RefSeq" id="WP_181233410.1">
    <property type="nucleotide sequence ID" value="NZ_PVNL01000036.1"/>
</dbReference>
<organism evidence="2 3">
    <name type="scientific">Enhygromyxa salina</name>
    <dbReference type="NCBI Taxonomy" id="215803"/>
    <lineage>
        <taxon>Bacteria</taxon>
        <taxon>Pseudomonadati</taxon>
        <taxon>Myxococcota</taxon>
        <taxon>Polyangia</taxon>
        <taxon>Nannocystales</taxon>
        <taxon>Nannocystaceae</taxon>
        <taxon>Enhygromyxa</taxon>
    </lineage>
</organism>
<dbReference type="EMBL" id="PVNL01000036">
    <property type="protein sequence ID" value="PRQ08721.1"/>
    <property type="molecule type" value="Genomic_DNA"/>
</dbReference>
<dbReference type="InterPro" id="IPR036412">
    <property type="entry name" value="HAD-like_sf"/>
</dbReference>
<dbReference type="Pfam" id="PF03031">
    <property type="entry name" value="NIF"/>
    <property type="match status" value="1"/>
</dbReference>
<accession>A0A2S9YUC9</accession>
<dbReference type="SMART" id="SM00577">
    <property type="entry name" value="CPDc"/>
    <property type="match status" value="1"/>
</dbReference>
<dbReference type="PANTHER" id="PTHR12210">
    <property type="entry name" value="DULLARD PROTEIN PHOSPHATASE"/>
    <property type="match status" value="1"/>
</dbReference>
<evidence type="ECO:0000313" key="2">
    <source>
        <dbReference type="EMBL" id="PRQ08721.1"/>
    </source>
</evidence>
<dbReference type="InterPro" id="IPR050365">
    <property type="entry name" value="TIM50"/>
</dbReference>
<protein>
    <submittedName>
        <fullName evidence="2">NLI interacting factor-like phosphatase</fullName>
    </submittedName>
</protein>
<evidence type="ECO:0000313" key="3">
    <source>
        <dbReference type="Proteomes" id="UP000238823"/>
    </source>
</evidence>
<dbReference type="Gene3D" id="3.40.50.1000">
    <property type="entry name" value="HAD superfamily/HAD-like"/>
    <property type="match status" value="1"/>
</dbReference>
<dbReference type="InterPro" id="IPR023214">
    <property type="entry name" value="HAD_sf"/>
</dbReference>
<comment type="caution">
    <text evidence="2">The sequence shown here is derived from an EMBL/GenBank/DDBJ whole genome shotgun (WGS) entry which is preliminary data.</text>
</comment>
<name>A0A2S9YUC9_9BACT</name>
<dbReference type="SUPFAM" id="SSF56784">
    <property type="entry name" value="HAD-like"/>
    <property type="match status" value="1"/>
</dbReference>
<dbReference type="InterPro" id="IPR004274">
    <property type="entry name" value="FCP1_dom"/>
</dbReference>
<gene>
    <name evidence="2" type="ORF">ENSA7_15390</name>
</gene>
<feature type="domain" description="FCP1 homology" evidence="1">
    <location>
        <begin position="5"/>
        <end position="169"/>
    </location>
</feature>
<sequence length="197" mass="23046">MSAAERPFAKLLVLDLDETLIHARDRDEPPLPWPAQRQVARYHVHLRPGVREFMSSALQRFVGVGIWTSASTEYATAMLDRLVDRRRLRFIFARDRCTQVWDAEREQTYWRKDIAELHGFGFGPGSILVVDDKPKGLECSHANLIPVRPFEGDPEDLELPMLRRYLEQLGPLDDVRQADKRRWREQFEDEDFDLDVS</sequence>
<reference evidence="2 3" key="1">
    <citation type="submission" date="2018-03" db="EMBL/GenBank/DDBJ databases">
        <title>Draft Genome Sequences of the Obligatory Marine Myxobacteria Enhygromyxa salina SWB007.</title>
        <authorList>
            <person name="Poehlein A."/>
            <person name="Moghaddam J.A."/>
            <person name="Harms H."/>
            <person name="Alanjari M."/>
            <person name="Koenig G.M."/>
            <person name="Daniel R."/>
            <person name="Schaeberle T.F."/>
        </authorList>
    </citation>
    <scope>NUCLEOTIDE SEQUENCE [LARGE SCALE GENOMIC DNA]</scope>
    <source>
        <strain evidence="2 3">SWB007</strain>
    </source>
</reference>